<feature type="binding site" evidence="4">
    <location>
        <position position="56"/>
    </location>
    <ligand>
        <name>substrate</name>
    </ligand>
</feature>
<dbReference type="EMBL" id="BDQX01000138">
    <property type="protein sequence ID" value="GBG08111.1"/>
    <property type="molecule type" value="Genomic_DNA"/>
</dbReference>
<dbReference type="GO" id="GO:0005524">
    <property type="term" value="F:ATP binding"/>
    <property type="evidence" value="ECO:0007669"/>
    <property type="project" value="UniProtKB-KW"/>
</dbReference>
<evidence type="ECO:0000256" key="1">
    <source>
        <dbReference type="ARBA" id="ARBA00010638"/>
    </source>
</evidence>
<dbReference type="PANTHER" id="PTHR23407:SF1">
    <property type="entry name" value="5-FORMYLTETRAHYDROFOLATE CYCLO-LIGASE"/>
    <property type="match status" value="1"/>
</dbReference>
<comment type="catalytic activity">
    <reaction evidence="5">
        <text>(6S)-5-formyl-5,6,7,8-tetrahydrofolate + ATP = (6R)-5,10-methenyltetrahydrofolate + ADP + phosphate</text>
        <dbReference type="Rhea" id="RHEA:10488"/>
        <dbReference type="ChEBI" id="CHEBI:30616"/>
        <dbReference type="ChEBI" id="CHEBI:43474"/>
        <dbReference type="ChEBI" id="CHEBI:57455"/>
        <dbReference type="ChEBI" id="CHEBI:57457"/>
        <dbReference type="ChEBI" id="CHEBI:456216"/>
        <dbReference type="EC" id="6.3.3.2"/>
    </reaction>
</comment>
<dbReference type="AlphaFoldDB" id="A0A2R5EXN5"/>
<feature type="binding site" evidence="4">
    <location>
        <position position="61"/>
    </location>
    <ligand>
        <name>substrate</name>
    </ligand>
</feature>
<keyword evidence="7" id="KW-1185">Reference proteome</keyword>
<keyword evidence="3 4" id="KW-0067">ATP-binding</keyword>
<dbReference type="GO" id="GO:0046872">
    <property type="term" value="F:metal ion binding"/>
    <property type="evidence" value="ECO:0007669"/>
    <property type="project" value="UniProtKB-KW"/>
</dbReference>
<proteinExistence type="inferred from homology"/>
<comment type="caution">
    <text evidence="6">The sequence shown here is derived from an EMBL/GenBank/DDBJ whole genome shotgun (WGS) entry which is preliminary data.</text>
</comment>
<dbReference type="InterPro" id="IPR037171">
    <property type="entry name" value="NagB/RpiA_transferase-like"/>
</dbReference>
<evidence type="ECO:0000256" key="4">
    <source>
        <dbReference type="PIRSR" id="PIRSR006806-1"/>
    </source>
</evidence>
<gene>
    <name evidence="6" type="ORF">PAT3040_02678</name>
</gene>
<dbReference type="GO" id="GO:0035999">
    <property type="term" value="P:tetrahydrofolate interconversion"/>
    <property type="evidence" value="ECO:0007669"/>
    <property type="project" value="TreeGrafter"/>
</dbReference>
<dbReference type="PIRSF" id="PIRSF006806">
    <property type="entry name" value="FTHF_cligase"/>
    <property type="match status" value="1"/>
</dbReference>
<keyword evidence="6" id="KW-0436">Ligase</keyword>
<dbReference type="NCBIfam" id="TIGR02727">
    <property type="entry name" value="MTHFS_bact"/>
    <property type="match status" value="1"/>
</dbReference>
<protein>
    <recommendedName>
        <fullName evidence="5">5-formyltetrahydrofolate cyclo-ligase</fullName>
        <ecNumber evidence="5">6.3.3.2</ecNumber>
    </recommendedName>
</protein>
<dbReference type="GO" id="GO:0009396">
    <property type="term" value="P:folic acid-containing compound biosynthetic process"/>
    <property type="evidence" value="ECO:0007669"/>
    <property type="project" value="TreeGrafter"/>
</dbReference>
<evidence type="ECO:0000313" key="6">
    <source>
        <dbReference type="EMBL" id="GBG08111.1"/>
    </source>
</evidence>
<accession>A0A2R5EXN5</accession>
<dbReference type="EC" id="6.3.3.2" evidence="5"/>
<evidence type="ECO:0000256" key="3">
    <source>
        <dbReference type="ARBA" id="ARBA00022840"/>
    </source>
</evidence>
<comment type="cofactor">
    <cofactor evidence="5">
        <name>Mg(2+)</name>
        <dbReference type="ChEBI" id="CHEBI:18420"/>
    </cofactor>
</comment>
<feature type="binding site" evidence="4">
    <location>
        <begin position="141"/>
        <end position="149"/>
    </location>
    <ligand>
        <name>ATP</name>
        <dbReference type="ChEBI" id="CHEBI:30616"/>
    </ligand>
</feature>
<organism evidence="6 7">
    <name type="scientific">Paenibacillus agaridevorans</name>
    <dbReference type="NCBI Taxonomy" id="171404"/>
    <lineage>
        <taxon>Bacteria</taxon>
        <taxon>Bacillati</taxon>
        <taxon>Bacillota</taxon>
        <taxon>Bacilli</taxon>
        <taxon>Bacillales</taxon>
        <taxon>Paenibacillaceae</taxon>
        <taxon>Paenibacillus</taxon>
    </lineage>
</organism>
<dbReference type="Pfam" id="PF01812">
    <property type="entry name" value="5-FTHF_cyc-lig"/>
    <property type="match status" value="1"/>
</dbReference>
<dbReference type="RefSeq" id="WP_108993051.1">
    <property type="nucleotide sequence ID" value="NZ_BDQX01000138.1"/>
</dbReference>
<reference evidence="6 7" key="1">
    <citation type="submission" date="2017-08" db="EMBL/GenBank/DDBJ databases">
        <title>Substantial Increase in Enzyme Production by Combined Drug-Resistance Mutations in Paenibacillus agaridevorans.</title>
        <authorList>
            <person name="Tanaka Y."/>
            <person name="Funane K."/>
            <person name="Hosaka T."/>
            <person name="Shiwa Y."/>
            <person name="Fujita N."/>
            <person name="Miyazaki T."/>
            <person name="Yoshikawa H."/>
            <person name="Murakami K."/>
            <person name="Kasahara K."/>
            <person name="Inaoka T."/>
            <person name="Hiraga Y."/>
            <person name="Ochi K."/>
        </authorList>
    </citation>
    <scope>NUCLEOTIDE SEQUENCE [LARGE SCALE GENOMIC DNA]</scope>
    <source>
        <strain evidence="6 7">T-3040</strain>
    </source>
</reference>
<keyword evidence="2 4" id="KW-0547">Nucleotide-binding</keyword>
<comment type="similarity">
    <text evidence="1 5">Belongs to the 5-formyltetrahydrofolate cyclo-ligase family.</text>
</comment>
<dbReference type="PANTHER" id="PTHR23407">
    <property type="entry name" value="ATPASE INHIBITOR/5-FORMYLTETRAHYDROFOLATE CYCLO-LIGASE"/>
    <property type="match status" value="1"/>
</dbReference>
<keyword evidence="5" id="KW-0460">Magnesium</keyword>
<dbReference type="GO" id="GO:0030272">
    <property type="term" value="F:5-formyltetrahydrofolate cyclo-ligase activity"/>
    <property type="evidence" value="ECO:0007669"/>
    <property type="project" value="UniProtKB-EC"/>
</dbReference>
<evidence type="ECO:0000256" key="5">
    <source>
        <dbReference type="RuleBase" id="RU361279"/>
    </source>
</evidence>
<sequence>MDAPYVGQEKAKARAVYASDRNALDPEERLRWSIAACRHIADLVERERLRVIMAYVSFRSELDLSTLMQWCWQKDAQVIVPKSIVEGRSMTLHRLDSFAQLRAGAYGILEPDPNLAPSLEEDVVPELVLVPGLAFDRNGGRLGYGGGYYDRFWQRMSDSNERSGKQTLWLGASFEAQIRDEVPGEEHDLRLDGVVTEAAIYWRAAPHR</sequence>
<name>A0A2R5EXN5_9BACL</name>
<dbReference type="Proteomes" id="UP000245202">
    <property type="component" value="Unassembled WGS sequence"/>
</dbReference>
<dbReference type="InterPro" id="IPR024185">
    <property type="entry name" value="FTHF_cligase-like_sf"/>
</dbReference>
<dbReference type="SUPFAM" id="SSF100950">
    <property type="entry name" value="NagB/RpiA/CoA transferase-like"/>
    <property type="match status" value="1"/>
</dbReference>
<dbReference type="Gene3D" id="3.40.50.10420">
    <property type="entry name" value="NagB/RpiA/CoA transferase-like"/>
    <property type="match status" value="1"/>
</dbReference>
<evidence type="ECO:0000313" key="7">
    <source>
        <dbReference type="Proteomes" id="UP000245202"/>
    </source>
</evidence>
<dbReference type="InterPro" id="IPR002698">
    <property type="entry name" value="FTHF_cligase"/>
</dbReference>
<keyword evidence="5" id="KW-0479">Metal-binding</keyword>
<evidence type="ECO:0000256" key="2">
    <source>
        <dbReference type="ARBA" id="ARBA00022741"/>
    </source>
</evidence>
<feature type="binding site" evidence="4">
    <location>
        <begin position="10"/>
        <end position="14"/>
    </location>
    <ligand>
        <name>ATP</name>
        <dbReference type="ChEBI" id="CHEBI:30616"/>
    </ligand>
</feature>